<dbReference type="PANTHER" id="PTHR23135">
    <property type="entry name" value="MUR LIGASE FAMILY MEMBER"/>
    <property type="match status" value="1"/>
</dbReference>
<evidence type="ECO:0000259" key="3">
    <source>
        <dbReference type="Pfam" id="PF02875"/>
    </source>
</evidence>
<dbReference type="AlphaFoldDB" id="A0A2M7QHI9"/>
<dbReference type="GO" id="GO:0016881">
    <property type="term" value="F:acid-amino acid ligase activity"/>
    <property type="evidence" value="ECO:0007669"/>
    <property type="project" value="InterPro"/>
</dbReference>
<dbReference type="EMBL" id="PFLI01000146">
    <property type="protein sequence ID" value="PIY71782.1"/>
    <property type="molecule type" value="Genomic_DNA"/>
</dbReference>
<sequence>MKFYKKLMIQTVKNMYHFFQAILANLWYGFPSRSLKVIGVTGTDGKTTSVHLIYHILKNNGKKVSMISTVYAQIGVRTYDTGFHTTTPNSFLIQKLLRLAVDNRDEYFVLETTSHRLDQNSLWGIEFEVSLITNITHEHLDYHKTYQKYIETKAKIISLSKITLINKDDESYPNLLNASRGGIIRTFSLKQKADYTINYQAIYTDITNYNAYNYLGVFGVCEMLGISRSQITRCIKSFKLPKGRLEMVYDEDFKIIVDFAHTPRALTEVLTGIKKKYINTKHKGKLIHVFGSAGLRDATKRFSMGYASGSYSDITILTEEDYRTESLIKICEQIGKGLLKRGFKFKKYNLLEQCDNKKYTIIYKRDEAINKSISLANKNDVIIITGKGHEQSLCRGNKEYVWNDIEYVKSLKLV</sequence>
<name>A0A2M7QHI9_9BACT</name>
<dbReference type="InterPro" id="IPR036565">
    <property type="entry name" value="Mur-like_cat_sf"/>
</dbReference>
<comment type="similarity">
    <text evidence="1">Belongs to the MurCDEF family. MurE subfamily.</text>
</comment>
<dbReference type="Proteomes" id="UP000229401">
    <property type="component" value="Unassembled WGS sequence"/>
</dbReference>
<gene>
    <name evidence="5" type="ORF">COY87_04330</name>
</gene>
<keyword evidence="2" id="KW-0133">Cell shape</keyword>
<dbReference type="InterPro" id="IPR005761">
    <property type="entry name" value="UDP-N-AcMur-Glu-dNH2Pim_ligase"/>
</dbReference>
<feature type="domain" description="Mur ligase C-terminal" evidence="3">
    <location>
        <begin position="243"/>
        <end position="388"/>
    </location>
</feature>
<comment type="pathway">
    <text evidence="2">Cell wall biogenesis; peptidoglycan biosynthesis.</text>
</comment>
<dbReference type="GO" id="GO:0008360">
    <property type="term" value="P:regulation of cell shape"/>
    <property type="evidence" value="ECO:0007669"/>
    <property type="project" value="UniProtKB-KW"/>
</dbReference>
<evidence type="ECO:0000313" key="6">
    <source>
        <dbReference type="Proteomes" id="UP000229401"/>
    </source>
</evidence>
<keyword evidence="2" id="KW-0961">Cell wall biogenesis/degradation</keyword>
<accession>A0A2M7QHI9</accession>
<dbReference type="UniPathway" id="UPA00219"/>
<evidence type="ECO:0000256" key="2">
    <source>
        <dbReference type="RuleBase" id="RU004135"/>
    </source>
</evidence>
<evidence type="ECO:0000256" key="1">
    <source>
        <dbReference type="ARBA" id="ARBA00005898"/>
    </source>
</evidence>
<keyword evidence="2" id="KW-0573">Peptidoglycan synthesis</keyword>
<dbReference type="GO" id="GO:0005737">
    <property type="term" value="C:cytoplasm"/>
    <property type="evidence" value="ECO:0007669"/>
    <property type="project" value="UniProtKB-SubCell"/>
</dbReference>
<comment type="subcellular location">
    <subcellularLocation>
        <location evidence="2">Cytoplasm</location>
    </subcellularLocation>
</comment>
<dbReference type="NCBIfam" id="TIGR01085">
    <property type="entry name" value="murE"/>
    <property type="match status" value="1"/>
</dbReference>
<dbReference type="GO" id="GO:0009252">
    <property type="term" value="P:peptidoglycan biosynthetic process"/>
    <property type="evidence" value="ECO:0007669"/>
    <property type="project" value="UniProtKB-UniPathway"/>
</dbReference>
<dbReference type="Gene3D" id="3.90.190.20">
    <property type="entry name" value="Mur ligase, C-terminal domain"/>
    <property type="match status" value="1"/>
</dbReference>
<dbReference type="Gene3D" id="3.40.1190.10">
    <property type="entry name" value="Mur-like, catalytic domain"/>
    <property type="match status" value="1"/>
</dbReference>
<dbReference type="PANTHER" id="PTHR23135:SF4">
    <property type="entry name" value="UDP-N-ACETYLMURAMOYL-L-ALANYL-D-GLUTAMATE--2,6-DIAMINOPIMELATE LIGASE MURE HOMOLOG, CHLOROPLASTIC"/>
    <property type="match status" value="1"/>
</dbReference>
<dbReference type="Pfam" id="PF08245">
    <property type="entry name" value="Mur_ligase_M"/>
    <property type="match status" value="1"/>
</dbReference>
<dbReference type="GO" id="GO:0071555">
    <property type="term" value="P:cell wall organization"/>
    <property type="evidence" value="ECO:0007669"/>
    <property type="project" value="UniProtKB-KW"/>
</dbReference>
<feature type="domain" description="Mur ligase central" evidence="4">
    <location>
        <begin position="40"/>
        <end position="197"/>
    </location>
</feature>
<dbReference type="InterPro" id="IPR013221">
    <property type="entry name" value="Mur_ligase_cen"/>
</dbReference>
<dbReference type="SUPFAM" id="SSF53623">
    <property type="entry name" value="MurD-like peptide ligases, catalytic domain"/>
    <property type="match status" value="1"/>
</dbReference>
<dbReference type="GO" id="GO:0005524">
    <property type="term" value="F:ATP binding"/>
    <property type="evidence" value="ECO:0007669"/>
    <property type="project" value="InterPro"/>
</dbReference>
<dbReference type="InterPro" id="IPR004101">
    <property type="entry name" value="Mur_ligase_C"/>
</dbReference>
<dbReference type="SUPFAM" id="SSF53244">
    <property type="entry name" value="MurD-like peptide ligases, peptide-binding domain"/>
    <property type="match status" value="1"/>
</dbReference>
<dbReference type="GO" id="GO:0051301">
    <property type="term" value="P:cell division"/>
    <property type="evidence" value="ECO:0007669"/>
    <property type="project" value="UniProtKB-KW"/>
</dbReference>
<dbReference type="Pfam" id="PF02875">
    <property type="entry name" value="Mur_ligase_C"/>
    <property type="match status" value="1"/>
</dbReference>
<reference evidence="6" key="1">
    <citation type="submission" date="2017-09" db="EMBL/GenBank/DDBJ databases">
        <title>Depth-based differentiation of microbial function through sediment-hosted aquifers and enrichment of novel symbionts in the deep terrestrial subsurface.</title>
        <authorList>
            <person name="Probst A.J."/>
            <person name="Ladd B."/>
            <person name="Jarett J.K."/>
            <person name="Geller-Mcgrath D.E."/>
            <person name="Sieber C.M.K."/>
            <person name="Emerson J.B."/>
            <person name="Anantharaman K."/>
            <person name="Thomas B.C."/>
            <person name="Malmstrom R."/>
            <person name="Stieglmeier M."/>
            <person name="Klingl A."/>
            <person name="Woyke T."/>
            <person name="Ryan C.M."/>
            <person name="Banfield J.F."/>
        </authorList>
    </citation>
    <scope>NUCLEOTIDE SEQUENCE [LARGE SCALE GENOMIC DNA]</scope>
</reference>
<keyword evidence="2" id="KW-0131">Cell cycle</keyword>
<organism evidence="5 6">
    <name type="scientific">Candidatus Roizmanbacteria bacterium CG_4_10_14_0_8_um_filter_33_9</name>
    <dbReference type="NCBI Taxonomy" id="1974826"/>
    <lineage>
        <taxon>Bacteria</taxon>
        <taxon>Candidatus Roizmaniibacteriota</taxon>
    </lineage>
</organism>
<comment type="caution">
    <text evidence="5">The sequence shown here is derived from an EMBL/GenBank/DDBJ whole genome shotgun (WGS) entry which is preliminary data.</text>
</comment>
<evidence type="ECO:0000313" key="5">
    <source>
        <dbReference type="EMBL" id="PIY71782.1"/>
    </source>
</evidence>
<keyword evidence="2" id="KW-0132">Cell division</keyword>
<proteinExistence type="inferred from homology"/>
<protein>
    <recommendedName>
        <fullName evidence="7">UDP-N-acetylmuramoyl-L-alanyl-D-glutamate--2, 6-diaminopimelate ligase</fullName>
    </recommendedName>
</protein>
<dbReference type="InterPro" id="IPR036615">
    <property type="entry name" value="Mur_ligase_C_dom_sf"/>
</dbReference>
<evidence type="ECO:0000259" key="4">
    <source>
        <dbReference type="Pfam" id="PF08245"/>
    </source>
</evidence>
<evidence type="ECO:0008006" key="7">
    <source>
        <dbReference type="Google" id="ProtNLM"/>
    </source>
</evidence>